<organism evidence="1 2">
    <name type="scientific">Acidicapsa dinghuensis</name>
    <dbReference type="NCBI Taxonomy" id="2218256"/>
    <lineage>
        <taxon>Bacteria</taxon>
        <taxon>Pseudomonadati</taxon>
        <taxon>Acidobacteriota</taxon>
        <taxon>Terriglobia</taxon>
        <taxon>Terriglobales</taxon>
        <taxon>Acidobacteriaceae</taxon>
        <taxon>Acidicapsa</taxon>
    </lineage>
</organism>
<evidence type="ECO:0000313" key="1">
    <source>
        <dbReference type="EMBL" id="MFC5862122.1"/>
    </source>
</evidence>
<dbReference type="PANTHER" id="PTHR39441:SF1">
    <property type="entry name" value="DUF2252 DOMAIN-CONTAINING PROTEIN"/>
    <property type="match status" value="1"/>
</dbReference>
<proteinExistence type="predicted"/>
<gene>
    <name evidence="1" type="ORF">ACFPT7_07450</name>
</gene>
<dbReference type="InterPro" id="IPR018721">
    <property type="entry name" value="DUF2252"/>
</dbReference>
<name>A0ABW1EFT6_9BACT</name>
<sequence>MRSCSTVIQSDLRTKHDLMKGSPFGFLRGTFYRWAQLWSSVCADVCGAPKVLAVGDLHVNSFGTWRDAEGRLCWGVDDFDEAFPLAYTNDLVRLAASLKIVVDADGLSIKFKDGCDAILRGYSESLHEGGCPIVLAEREQKLGKLGVDSFKPPSNFWAKLNRLPAVRRPLAKDLKRALERTLPEAGIEHKVVRRQAGLGSLGQERFVAIAKWQGGFIAREAKLMVPSACSWLHDRGEKGQPWYEKAISSAVRSPDPFQVIDGLWLIRRLSPDSNPIDIQTLPKHSDEETLLAAMGSETANVHLGTKHQVAKILMDLKDRKRNWLEDAAVRMARILEKDWKRYRET</sequence>
<dbReference type="PANTHER" id="PTHR39441">
    <property type="entry name" value="DUF2252 DOMAIN-CONTAINING PROTEIN"/>
    <property type="match status" value="1"/>
</dbReference>
<evidence type="ECO:0000313" key="2">
    <source>
        <dbReference type="Proteomes" id="UP001596091"/>
    </source>
</evidence>
<keyword evidence="2" id="KW-1185">Reference proteome</keyword>
<protein>
    <submittedName>
        <fullName evidence="1">DUF2252 domain-containing protein</fullName>
    </submittedName>
</protein>
<dbReference type="Proteomes" id="UP001596091">
    <property type="component" value="Unassembled WGS sequence"/>
</dbReference>
<dbReference type="RefSeq" id="WP_263338269.1">
    <property type="nucleotide sequence ID" value="NZ_JAGSYH010000004.1"/>
</dbReference>
<comment type="caution">
    <text evidence="1">The sequence shown here is derived from an EMBL/GenBank/DDBJ whole genome shotgun (WGS) entry which is preliminary data.</text>
</comment>
<dbReference type="Pfam" id="PF10009">
    <property type="entry name" value="DUF2252"/>
    <property type="match status" value="1"/>
</dbReference>
<accession>A0ABW1EFT6</accession>
<dbReference type="EMBL" id="JBHSPH010000002">
    <property type="protein sequence ID" value="MFC5862122.1"/>
    <property type="molecule type" value="Genomic_DNA"/>
</dbReference>
<reference evidence="2" key="1">
    <citation type="journal article" date="2019" name="Int. J. Syst. Evol. Microbiol.">
        <title>The Global Catalogue of Microorganisms (GCM) 10K type strain sequencing project: providing services to taxonomists for standard genome sequencing and annotation.</title>
        <authorList>
            <consortium name="The Broad Institute Genomics Platform"/>
            <consortium name="The Broad Institute Genome Sequencing Center for Infectious Disease"/>
            <person name="Wu L."/>
            <person name="Ma J."/>
        </authorList>
    </citation>
    <scope>NUCLEOTIDE SEQUENCE [LARGE SCALE GENOMIC DNA]</scope>
    <source>
        <strain evidence="2">JCM 4087</strain>
    </source>
</reference>